<evidence type="ECO:0000259" key="4">
    <source>
        <dbReference type="PROSITE" id="PS51471"/>
    </source>
</evidence>
<name>A0ABR4ZH66_9NOCA</name>
<dbReference type="InterPro" id="IPR026992">
    <property type="entry name" value="DIOX_N"/>
</dbReference>
<proteinExistence type="inferred from homology"/>
<dbReference type="Proteomes" id="UP000031364">
    <property type="component" value="Unassembled WGS sequence"/>
</dbReference>
<reference evidence="5 6" key="1">
    <citation type="journal article" date="2014" name="Int. J. Syst. Evol. Microbiol.">
        <title>Nocardia vulneris sp. nov., isolated from wounds of human patients in North America.</title>
        <authorList>
            <person name="Lasker B.A."/>
            <person name="Bell M."/>
            <person name="Klenk H.P."/>
            <person name="Sproer C."/>
            <person name="Schumann C."/>
            <person name="Schumann P."/>
            <person name="Brown J.M."/>
        </authorList>
    </citation>
    <scope>NUCLEOTIDE SEQUENCE [LARGE SCALE GENOMIC DNA]</scope>
    <source>
        <strain evidence="5 6">W9851</strain>
    </source>
</reference>
<evidence type="ECO:0000313" key="5">
    <source>
        <dbReference type="EMBL" id="KIA64544.1"/>
    </source>
</evidence>
<dbReference type="PRINTS" id="PR00682">
    <property type="entry name" value="IPNSYNTHASE"/>
</dbReference>
<keyword evidence="6" id="KW-1185">Reference proteome</keyword>
<dbReference type="EMBL" id="JNFP01000013">
    <property type="protein sequence ID" value="KIA64544.1"/>
    <property type="molecule type" value="Genomic_DNA"/>
</dbReference>
<keyword evidence="3" id="KW-0560">Oxidoreductase</keyword>
<sequence>MLGDGAAETEGRRVVEFHVPIIDISPYVEGADAAARAAVARQVDEAASTVGFMQIRGHGIARPVLDEFAAALDEFFALAPATKESYRTAVEFNRGYSPPKSESLSLSLGVASATRMNDFFEAFNIGTTTSDYPGLDLPARAGYADNVWPAELPGFRPRVQRYYAEAARVAGTLTTVFADALDLPPGYFESFTDHSLNVLRMNNYALPPGSVDLDGDLKGMGEHTDYGIVTVLWADQVPGLQVLGADGRWHDVQPADEALLVNLGDVMARWTNERWLSTLHRVMPPIVDGTIERRRSAAFFHDGNFDAVIETLPSCVGAGSKYPPITVSEHVQAKLAGSRALQPNTNAHREAARVLSARD</sequence>
<dbReference type="Pfam" id="PF14226">
    <property type="entry name" value="DIOX_N"/>
    <property type="match status" value="1"/>
</dbReference>
<dbReference type="PANTHER" id="PTHR47990">
    <property type="entry name" value="2-OXOGLUTARATE (2OG) AND FE(II)-DEPENDENT OXYGENASE SUPERFAMILY PROTEIN-RELATED"/>
    <property type="match status" value="1"/>
</dbReference>
<feature type="domain" description="Fe2OG dioxygenase" evidence="4">
    <location>
        <begin position="195"/>
        <end position="303"/>
    </location>
</feature>
<keyword evidence="2" id="KW-0045">Antibiotic biosynthesis</keyword>
<dbReference type="InterPro" id="IPR050231">
    <property type="entry name" value="Iron_ascorbate_oxido_reductase"/>
</dbReference>
<organism evidence="5 6">
    <name type="scientific">Nocardia vulneris</name>
    <dbReference type="NCBI Taxonomy" id="1141657"/>
    <lineage>
        <taxon>Bacteria</taxon>
        <taxon>Bacillati</taxon>
        <taxon>Actinomycetota</taxon>
        <taxon>Actinomycetes</taxon>
        <taxon>Mycobacteriales</taxon>
        <taxon>Nocardiaceae</taxon>
        <taxon>Nocardia</taxon>
    </lineage>
</organism>
<gene>
    <name evidence="5" type="ORF">FG87_13400</name>
</gene>
<keyword evidence="3" id="KW-0479">Metal-binding</keyword>
<comment type="caution">
    <text evidence="5">The sequence shown here is derived from an EMBL/GenBank/DDBJ whole genome shotgun (WGS) entry which is preliminary data.</text>
</comment>
<dbReference type="Gene3D" id="2.60.120.330">
    <property type="entry name" value="B-lactam Antibiotic, Isopenicillin N Synthase, Chain"/>
    <property type="match status" value="1"/>
</dbReference>
<evidence type="ECO:0000256" key="2">
    <source>
        <dbReference type="ARBA" id="ARBA00023194"/>
    </source>
</evidence>
<dbReference type="InterPro" id="IPR005123">
    <property type="entry name" value="Oxoglu/Fe-dep_dioxygenase_dom"/>
</dbReference>
<accession>A0ABR4ZH66</accession>
<dbReference type="RefSeq" id="WP_043669543.1">
    <property type="nucleotide sequence ID" value="NZ_BDCI01000030.1"/>
</dbReference>
<comment type="pathway">
    <text evidence="1">Antibiotic biosynthesis.</text>
</comment>
<dbReference type="InterPro" id="IPR027443">
    <property type="entry name" value="IPNS-like_sf"/>
</dbReference>
<evidence type="ECO:0000256" key="3">
    <source>
        <dbReference type="RuleBase" id="RU003682"/>
    </source>
</evidence>
<protein>
    <submittedName>
        <fullName evidence="5">2OG-Fe(II) oxygenase</fullName>
    </submittedName>
</protein>
<keyword evidence="3" id="KW-0408">Iron</keyword>
<dbReference type="Pfam" id="PF03171">
    <property type="entry name" value="2OG-FeII_Oxy"/>
    <property type="match status" value="1"/>
</dbReference>
<evidence type="ECO:0000256" key="1">
    <source>
        <dbReference type="ARBA" id="ARBA00004792"/>
    </source>
</evidence>
<dbReference type="SUPFAM" id="SSF51197">
    <property type="entry name" value="Clavaminate synthase-like"/>
    <property type="match status" value="1"/>
</dbReference>
<evidence type="ECO:0000313" key="6">
    <source>
        <dbReference type="Proteomes" id="UP000031364"/>
    </source>
</evidence>
<comment type="similarity">
    <text evidence="3">Belongs to the iron/ascorbate-dependent oxidoreductase family.</text>
</comment>
<dbReference type="PROSITE" id="PS51471">
    <property type="entry name" value="FE2OG_OXY"/>
    <property type="match status" value="1"/>
</dbReference>
<dbReference type="InterPro" id="IPR044861">
    <property type="entry name" value="IPNS-like_FE2OG_OXY"/>
</dbReference>